<dbReference type="AlphaFoldDB" id="A0A075WS96"/>
<dbReference type="PaxDb" id="289377-HL41_02380"/>
<dbReference type="CDD" id="cd17040">
    <property type="entry name" value="Ubl_MoaD_like"/>
    <property type="match status" value="1"/>
</dbReference>
<dbReference type="InterPro" id="IPR003749">
    <property type="entry name" value="ThiS/MoaD-like"/>
</dbReference>
<gene>
    <name evidence="1" type="ORF">HL41_02380</name>
</gene>
<dbReference type="RefSeq" id="WP_038061092.1">
    <property type="nucleotide sequence ID" value="NZ_CP008796.1"/>
</dbReference>
<organism evidence="1 2">
    <name type="scientific">Thermodesulfobacterium commune DSM 2178</name>
    <dbReference type="NCBI Taxonomy" id="289377"/>
    <lineage>
        <taxon>Bacteria</taxon>
        <taxon>Pseudomonadati</taxon>
        <taxon>Thermodesulfobacteriota</taxon>
        <taxon>Thermodesulfobacteria</taxon>
        <taxon>Thermodesulfobacteriales</taxon>
        <taxon>Thermodesulfobacteriaceae</taxon>
        <taxon>Thermodesulfobacterium</taxon>
    </lineage>
</organism>
<dbReference type="Pfam" id="PF02597">
    <property type="entry name" value="ThiS"/>
    <property type="match status" value="1"/>
</dbReference>
<dbReference type="EMBL" id="CP008796">
    <property type="protein sequence ID" value="AIH03731.1"/>
    <property type="molecule type" value="Genomic_DNA"/>
</dbReference>
<evidence type="ECO:0000313" key="1">
    <source>
        <dbReference type="EMBL" id="AIH03731.1"/>
    </source>
</evidence>
<evidence type="ECO:0000313" key="2">
    <source>
        <dbReference type="Proteomes" id="UP000028481"/>
    </source>
</evidence>
<proteinExistence type="predicted"/>
<protein>
    <submittedName>
        <fullName evidence="1">Molybdenum cofactor biosynthesis protein MoaD</fullName>
    </submittedName>
</protein>
<dbReference type="OrthoDB" id="9801945at2"/>
<dbReference type="eggNOG" id="COG1977">
    <property type="taxonomic scope" value="Bacteria"/>
</dbReference>
<dbReference type="KEGG" id="tcm:HL41_02380"/>
<dbReference type="InterPro" id="IPR012675">
    <property type="entry name" value="Beta-grasp_dom_sf"/>
</dbReference>
<dbReference type="Proteomes" id="UP000028481">
    <property type="component" value="Chromosome"/>
</dbReference>
<dbReference type="HOGENOM" id="CLU_114601_5_3_0"/>
<name>A0A075WS96_9BACT</name>
<keyword evidence="2" id="KW-1185">Reference proteome</keyword>
<dbReference type="STRING" id="289377.HL41_02380"/>
<dbReference type="Gene3D" id="3.10.20.30">
    <property type="match status" value="1"/>
</dbReference>
<dbReference type="InterPro" id="IPR016155">
    <property type="entry name" value="Mopterin_synth/thiamin_S_b"/>
</dbReference>
<accession>A0A075WS96</accession>
<reference evidence="1 2" key="1">
    <citation type="journal article" date="2015" name="Genome Announc.">
        <title>Genome Sequence of a Sulfate-Reducing Thermophilic Bacterium, Thermodesulfobacterium commune DSM 2178T (Phylum Thermodesulfobacteria).</title>
        <authorList>
            <person name="Bhatnagar S."/>
            <person name="Badger J.H."/>
            <person name="Madupu R."/>
            <person name="Khouri H.M."/>
            <person name="O'Connor E.M."/>
            <person name="Robb F.T."/>
            <person name="Ward N.L."/>
            <person name="Eisen J.A."/>
        </authorList>
    </citation>
    <scope>NUCLEOTIDE SEQUENCE [LARGE SCALE GENOMIC DNA]</scope>
    <source>
        <strain evidence="1 2">DSM 2178</strain>
    </source>
</reference>
<dbReference type="SUPFAM" id="SSF54285">
    <property type="entry name" value="MoaD/ThiS"/>
    <property type="match status" value="1"/>
</dbReference>
<sequence length="73" mass="8108">MIKVKLFATLREGRANEIDFKFFPGINGRFILEKLNIPEKQVAIFLVNGRDYSLDEPLSDGDVIAIFPPVGGG</sequence>